<dbReference type="EMBL" id="SHOA02000006">
    <property type="protein sequence ID" value="TDH67347.1"/>
    <property type="molecule type" value="Genomic_DNA"/>
</dbReference>
<evidence type="ECO:0000313" key="3">
    <source>
        <dbReference type="Proteomes" id="UP000294530"/>
    </source>
</evidence>
<dbReference type="AlphaFoldDB" id="A0A976FIB4"/>
<gene>
    <name evidence="2" type="ORF">CCR75_007331</name>
</gene>
<proteinExistence type="predicted"/>
<sequence length="334" mass="37383">MNNTITLKAMESGVTAFGPPPASTYRFVILHQAEKLKLTLEDRTTKKQWSSGFLDEKEYVTSTNRIPNASLIEYIKVFKDTLEYLVRDEKTALKNDVMTQATNLVNSSKIRRKLTLLGDDAVQLELAVKIRILQSAWTAKYVFYLKPVALERIDILEAKFRDLQDELEMTKNTLDKEKQKRVDVMEALSEVKNKLVAAETELASMNKAQAVVRLNAASDNVAELNDKGQVLWSTVIGIGFASTKNGYGVRFLVAGWYVVNATIYLAPQTNGTDIKIEVNGKYLRSQPAPCTLKQNASVTFAITTYFRKDNELSIVISKSPKNVGANLDAFRVGK</sequence>
<evidence type="ECO:0000313" key="2">
    <source>
        <dbReference type="EMBL" id="TDH67347.1"/>
    </source>
</evidence>
<name>A0A976FIB4_BRELC</name>
<accession>A0A976FIB4</accession>
<protein>
    <submittedName>
        <fullName evidence="2">Uncharacterized protein</fullName>
    </submittedName>
</protein>
<dbReference type="KEGG" id="blac:94351063"/>
<keyword evidence="1" id="KW-0175">Coiled coil</keyword>
<dbReference type="Proteomes" id="UP000294530">
    <property type="component" value="Unassembled WGS sequence"/>
</dbReference>
<dbReference type="GeneID" id="94351063"/>
<organism evidence="2 3">
    <name type="scientific">Bremia lactucae</name>
    <name type="common">Lettuce downy mildew</name>
    <dbReference type="NCBI Taxonomy" id="4779"/>
    <lineage>
        <taxon>Eukaryota</taxon>
        <taxon>Sar</taxon>
        <taxon>Stramenopiles</taxon>
        <taxon>Oomycota</taxon>
        <taxon>Peronosporomycetes</taxon>
        <taxon>Peronosporales</taxon>
        <taxon>Peronosporaceae</taxon>
        <taxon>Bremia</taxon>
    </lineage>
</organism>
<evidence type="ECO:0000256" key="1">
    <source>
        <dbReference type="SAM" id="Coils"/>
    </source>
</evidence>
<dbReference type="OrthoDB" id="124895at2759"/>
<dbReference type="RefSeq" id="XP_067816846.1">
    <property type="nucleotide sequence ID" value="XM_067965392.1"/>
</dbReference>
<comment type="caution">
    <text evidence="2">The sequence shown here is derived from an EMBL/GenBank/DDBJ whole genome shotgun (WGS) entry which is preliminary data.</text>
</comment>
<keyword evidence="3" id="KW-1185">Reference proteome</keyword>
<reference evidence="2 3" key="1">
    <citation type="journal article" date="2021" name="Genome Biol.">
        <title>AFLAP: assembly-free linkage analysis pipeline using k-mers from genome sequencing data.</title>
        <authorList>
            <person name="Fletcher K."/>
            <person name="Zhang L."/>
            <person name="Gil J."/>
            <person name="Han R."/>
            <person name="Cavanaugh K."/>
            <person name="Michelmore R."/>
        </authorList>
    </citation>
    <scope>NUCLEOTIDE SEQUENCE [LARGE SCALE GENOMIC DNA]</scope>
    <source>
        <strain evidence="2 3">SF5</strain>
    </source>
</reference>
<feature type="coiled-coil region" evidence="1">
    <location>
        <begin position="153"/>
        <end position="227"/>
    </location>
</feature>